<sequence length="100" mass="11514">MSFWKSLPFNSPSWIWLITRSSFHRGSASGWVLRQLLKYSGQLKCRAKGPSERVLTGSMMLLHQNNGLKAIAQEDRAVSRVERALRHQCVHRGLDQYCRS</sequence>
<comment type="caution">
    <text evidence="1">The sequence shown here is derived from an EMBL/GenBank/DDBJ whole genome shotgun (WGS) entry which is preliminary data.</text>
</comment>
<proteinExistence type="predicted"/>
<reference evidence="1 2" key="1">
    <citation type="submission" date="2021-06" db="EMBL/GenBank/DDBJ databases">
        <authorList>
            <person name="Palmer J.M."/>
        </authorList>
    </citation>
    <scope>NUCLEOTIDE SEQUENCE [LARGE SCALE GENOMIC DNA]</scope>
    <source>
        <strain evidence="2">if_2019</strain>
        <tissue evidence="1">Muscle</tissue>
    </source>
</reference>
<evidence type="ECO:0000313" key="1">
    <source>
        <dbReference type="EMBL" id="MEQ2253339.1"/>
    </source>
</evidence>
<accession>A0ABV0V7K9</accession>
<gene>
    <name evidence="1" type="ORF">ILYODFUR_031058</name>
</gene>
<dbReference type="Proteomes" id="UP001482620">
    <property type="component" value="Unassembled WGS sequence"/>
</dbReference>
<protein>
    <submittedName>
        <fullName evidence="1">Uncharacterized protein</fullName>
    </submittedName>
</protein>
<organism evidence="1 2">
    <name type="scientific">Ilyodon furcidens</name>
    <name type="common">goldbreast splitfin</name>
    <dbReference type="NCBI Taxonomy" id="33524"/>
    <lineage>
        <taxon>Eukaryota</taxon>
        <taxon>Metazoa</taxon>
        <taxon>Chordata</taxon>
        <taxon>Craniata</taxon>
        <taxon>Vertebrata</taxon>
        <taxon>Euteleostomi</taxon>
        <taxon>Actinopterygii</taxon>
        <taxon>Neopterygii</taxon>
        <taxon>Teleostei</taxon>
        <taxon>Neoteleostei</taxon>
        <taxon>Acanthomorphata</taxon>
        <taxon>Ovalentaria</taxon>
        <taxon>Atherinomorphae</taxon>
        <taxon>Cyprinodontiformes</taxon>
        <taxon>Goodeidae</taxon>
        <taxon>Ilyodon</taxon>
    </lineage>
</organism>
<dbReference type="EMBL" id="JAHRIQ010097426">
    <property type="protein sequence ID" value="MEQ2253339.1"/>
    <property type="molecule type" value="Genomic_DNA"/>
</dbReference>
<keyword evidence="2" id="KW-1185">Reference proteome</keyword>
<evidence type="ECO:0000313" key="2">
    <source>
        <dbReference type="Proteomes" id="UP001482620"/>
    </source>
</evidence>
<name>A0ABV0V7K9_9TELE</name>